<keyword evidence="1" id="KW-0677">Repeat</keyword>
<evidence type="ECO:0000313" key="11">
    <source>
        <dbReference type="Proteomes" id="UP001152797"/>
    </source>
</evidence>
<name>A0A9P1D252_9DINO</name>
<dbReference type="InterPro" id="IPR011992">
    <property type="entry name" value="EF-hand-dom_pair"/>
</dbReference>
<dbReference type="SUPFAM" id="SSF48403">
    <property type="entry name" value="Ankyrin repeat"/>
    <property type="match status" value="1"/>
</dbReference>
<dbReference type="PANTHER" id="PTHR24198:SF165">
    <property type="entry name" value="ANKYRIN REPEAT-CONTAINING PROTEIN-RELATED"/>
    <property type="match status" value="1"/>
</dbReference>
<comment type="caution">
    <text evidence="8">The sequence shown here is derived from an EMBL/GenBank/DDBJ whole genome shotgun (WGS) entry which is preliminary data.</text>
</comment>
<dbReference type="GO" id="GO:0005737">
    <property type="term" value="C:cytoplasm"/>
    <property type="evidence" value="ECO:0007669"/>
    <property type="project" value="TreeGrafter"/>
</dbReference>
<dbReference type="Pfam" id="PF13499">
    <property type="entry name" value="EF-hand_7"/>
    <property type="match status" value="1"/>
</dbReference>
<dbReference type="Pfam" id="PF12796">
    <property type="entry name" value="Ank_2"/>
    <property type="match status" value="1"/>
</dbReference>
<dbReference type="SMART" id="SM00248">
    <property type="entry name" value="ANK"/>
    <property type="match status" value="3"/>
</dbReference>
<dbReference type="EMBL" id="CAMXCT030002885">
    <property type="protein sequence ID" value="CAL4788390.1"/>
    <property type="molecule type" value="Genomic_DNA"/>
</dbReference>
<dbReference type="PROSITE" id="PS00018">
    <property type="entry name" value="EF_HAND_1"/>
    <property type="match status" value="1"/>
</dbReference>
<dbReference type="SMART" id="SM00054">
    <property type="entry name" value="EFh"/>
    <property type="match status" value="2"/>
</dbReference>
<evidence type="ECO:0000256" key="6">
    <source>
        <dbReference type="SAM" id="Phobius"/>
    </source>
</evidence>
<evidence type="ECO:0000256" key="4">
    <source>
        <dbReference type="PROSITE-ProRule" id="PRU00023"/>
    </source>
</evidence>
<gene>
    <name evidence="8" type="ORF">C1SCF055_LOCUS27153</name>
</gene>
<organism evidence="8">
    <name type="scientific">Cladocopium goreaui</name>
    <dbReference type="NCBI Taxonomy" id="2562237"/>
    <lineage>
        <taxon>Eukaryota</taxon>
        <taxon>Sar</taxon>
        <taxon>Alveolata</taxon>
        <taxon>Dinophyceae</taxon>
        <taxon>Suessiales</taxon>
        <taxon>Symbiodiniaceae</taxon>
        <taxon>Cladocopium</taxon>
    </lineage>
</organism>
<evidence type="ECO:0000313" key="10">
    <source>
        <dbReference type="EMBL" id="CAL4788390.1"/>
    </source>
</evidence>
<evidence type="ECO:0000256" key="1">
    <source>
        <dbReference type="ARBA" id="ARBA00022737"/>
    </source>
</evidence>
<dbReference type="Gene3D" id="1.10.238.10">
    <property type="entry name" value="EF-hand"/>
    <property type="match status" value="1"/>
</dbReference>
<evidence type="ECO:0000256" key="5">
    <source>
        <dbReference type="SAM" id="MobiDB-lite"/>
    </source>
</evidence>
<feature type="transmembrane region" description="Helical" evidence="6">
    <location>
        <begin position="462"/>
        <end position="483"/>
    </location>
</feature>
<reference evidence="9" key="2">
    <citation type="submission" date="2024-04" db="EMBL/GenBank/DDBJ databases">
        <authorList>
            <person name="Chen Y."/>
            <person name="Shah S."/>
            <person name="Dougan E. K."/>
            <person name="Thang M."/>
            <person name="Chan C."/>
        </authorList>
    </citation>
    <scope>NUCLEOTIDE SEQUENCE [LARGE SCALE GENOMIC DNA]</scope>
</reference>
<proteinExistence type="predicted"/>
<dbReference type="GO" id="GO:0005509">
    <property type="term" value="F:calcium ion binding"/>
    <property type="evidence" value="ECO:0007669"/>
    <property type="project" value="InterPro"/>
</dbReference>
<feature type="transmembrane region" description="Helical" evidence="6">
    <location>
        <begin position="424"/>
        <end position="442"/>
    </location>
</feature>
<keyword evidence="11" id="KW-1185">Reference proteome</keyword>
<dbReference type="InterPro" id="IPR002048">
    <property type="entry name" value="EF_hand_dom"/>
</dbReference>
<dbReference type="CDD" id="cd00051">
    <property type="entry name" value="EFh"/>
    <property type="match status" value="1"/>
</dbReference>
<dbReference type="InterPro" id="IPR036770">
    <property type="entry name" value="Ankyrin_rpt-contain_sf"/>
</dbReference>
<dbReference type="SUPFAM" id="SSF47473">
    <property type="entry name" value="EF-hand"/>
    <property type="match status" value="1"/>
</dbReference>
<dbReference type="EMBL" id="CAMXCT010002885">
    <property type="protein sequence ID" value="CAI4001078.1"/>
    <property type="molecule type" value="Genomic_DNA"/>
</dbReference>
<feature type="transmembrane region" description="Helical" evidence="6">
    <location>
        <begin position="347"/>
        <end position="368"/>
    </location>
</feature>
<dbReference type="InterPro" id="IPR002110">
    <property type="entry name" value="Ankyrin_rpt"/>
</dbReference>
<keyword evidence="3 4" id="KW-0040">ANK repeat</keyword>
<dbReference type="PROSITE" id="PS50297">
    <property type="entry name" value="ANK_REP_REGION"/>
    <property type="match status" value="1"/>
</dbReference>
<feature type="repeat" description="ANK" evidence="4">
    <location>
        <begin position="106"/>
        <end position="138"/>
    </location>
</feature>
<sequence length="507" mass="56510">MASEGPVMAEKPEEASEVQSTLARKRQERKEENRREKQRQLDWLFREVEIDWSEVMRLMRIDGLQPNIKEAGSGITSLHRASSEGQGAILEWCIKMKAEIDGRTQMGRSALHYACECSRPRCVRILLDNQADANLRTLSYLTPLHLACQANSVEAVTALLQNAKQVVDVDAEDTKRRSAEALSTNQQIHKLVRKYRAQLDELRKAQLVEQCLQRLFNFFDVNQDGVIHPEEWVDSMMLLAEFFEHHSDQSIQKMFEEIDKDDSGTIDWPEFKASYAELLQVINVPFRELMDMLADIDRAILQEKLRLDREAAKEAELVSLLVSLLVSCWSLAGLLLVSFWFLAGLLLVFLLVSCWSVAGLLLVCCWSLAGLLRSFAGLLLVSCWSLAGVLLVSCWRSGAVGFTAVGLGGVLVAWWCLGGGLVGVSCLDGVVVGVSVVSRWYVGGISVVSRWCLGGVSVVSRWCLGGVSVVSRWCLGGGVLVVVSRVSRRFRRWCLSGILVVSLNFSV</sequence>
<feature type="domain" description="EF-hand" evidence="7">
    <location>
        <begin position="207"/>
        <end position="242"/>
    </location>
</feature>
<keyword evidence="6" id="KW-0812">Transmembrane</keyword>
<evidence type="ECO:0000259" key="7">
    <source>
        <dbReference type="PROSITE" id="PS50222"/>
    </source>
</evidence>
<accession>A0A9P1D252</accession>
<keyword evidence="6" id="KW-0472">Membrane</keyword>
<feature type="region of interest" description="Disordered" evidence="5">
    <location>
        <begin position="1"/>
        <end position="33"/>
    </location>
</feature>
<evidence type="ECO:0000256" key="2">
    <source>
        <dbReference type="ARBA" id="ARBA00022837"/>
    </source>
</evidence>
<feature type="transmembrane region" description="Helical" evidence="6">
    <location>
        <begin position="375"/>
        <end position="393"/>
    </location>
</feature>
<keyword evidence="2" id="KW-0106">Calcium</keyword>
<dbReference type="Gene3D" id="1.25.40.20">
    <property type="entry name" value="Ankyrin repeat-containing domain"/>
    <property type="match status" value="1"/>
</dbReference>
<dbReference type="InterPro" id="IPR018247">
    <property type="entry name" value="EF_Hand_1_Ca_BS"/>
</dbReference>
<dbReference type="PROSITE" id="PS50088">
    <property type="entry name" value="ANK_REPEAT"/>
    <property type="match status" value="1"/>
</dbReference>
<dbReference type="PROSITE" id="PS50222">
    <property type="entry name" value="EF_HAND_2"/>
    <property type="match status" value="2"/>
</dbReference>
<evidence type="ECO:0000256" key="3">
    <source>
        <dbReference type="ARBA" id="ARBA00023043"/>
    </source>
</evidence>
<dbReference type="Proteomes" id="UP001152797">
    <property type="component" value="Unassembled WGS sequence"/>
</dbReference>
<keyword evidence="6" id="KW-1133">Transmembrane helix</keyword>
<dbReference type="PANTHER" id="PTHR24198">
    <property type="entry name" value="ANKYRIN REPEAT AND PROTEIN KINASE DOMAIN-CONTAINING PROTEIN"/>
    <property type="match status" value="1"/>
</dbReference>
<feature type="transmembrane region" description="Helical" evidence="6">
    <location>
        <begin position="399"/>
        <end position="417"/>
    </location>
</feature>
<evidence type="ECO:0000313" key="9">
    <source>
        <dbReference type="EMBL" id="CAL1154453.1"/>
    </source>
</evidence>
<protein>
    <submittedName>
        <fullName evidence="10">Alpha-L-rhamnosidase</fullName>
    </submittedName>
</protein>
<dbReference type="EMBL" id="CAMXCT020002885">
    <property type="protein sequence ID" value="CAL1154453.1"/>
    <property type="molecule type" value="Genomic_DNA"/>
</dbReference>
<reference evidence="8" key="1">
    <citation type="submission" date="2022-10" db="EMBL/GenBank/DDBJ databases">
        <authorList>
            <person name="Chen Y."/>
            <person name="Dougan E. K."/>
            <person name="Chan C."/>
            <person name="Rhodes N."/>
            <person name="Thang M."/>
        </authorList>
    </citation>
    <scope>NUCLEOTIDE SEQUENCE</scope>
</reference>
<feature type="domain" description="EF-hand" evidence="7">
    <location>
        <begin position="246"/>
        <end position="281"/>
    </location>
</feature>
<feature type="transmembrane region" description="Helical" evidence="6">
    <location>
        <begin position="317"/>
        <end position="341"/>
    </location>
</feature>
<dbReference type="AlphaFoldDB" id="A0A9P1D252"/>
<dbReference type="OrthoDB" id="426354at2759"/>
<evidence type="ECO:0000313" key="8">
    <source>
        <dbReference type="EMBL" id="CAI4001078.1"/>
    </source>
</evidence>